<gene>
    <name evidence="3" type="ORF">SRL2020028_49340</name>
</gene>
<sequence>MWHDGYGGWGWGGWILTAVVMVVFFALLITAVVFAVRYVTGGSHRGQAGAGSARAAEDVLAERFARGEIDEEEFRRRVTLLHEHR</sequence>
<accession>A0AA37PZY3</accession>
<keyword evidence="1" id="KW-0472">Membrane</keyword>
<dbReference type="AlphaFoldDB" id="A0AA37PZY3"/>
<evidence type="ECO:0000256" key="1">
    <source>
        <dbReference type="SAM" id="Phobius"/>
    </source>
</evidence>
<evidence type="ECO:0000313" key="3">
    <source>
        <dbReference type="EMBL" id="GLB85678.1"/>
    </source>
</evidence>
<dbReference type="EMBL" id="BRXE01000094">
    <property type="protein sequence ID" value="GLB85678.1"/>
    <property type="molecule type" value="Genomic_DNA"/>
</dbReference>
<dbReference type="InterPro" id="IPR018649">
    <property type="entry name" value="SHOCT"/>
</dbReference>
<feature type="domain" description="SHOCT" evidence="2">
    <location>
        <begin position="56"/>
        <end position="78"/>
    </location>
</feature>
<proteinExistence type="predicted"/>
<organism evidence="3 4">
    <name type="scientific">Mycobacterium kiyosense</name>
    <dbReference type="NCBI Taxonomy" id="2871094"/>
    <lineage>
        <taxon>Bacteria</taxon>
        <taxon>Bacillati</taxon>
        <taxon>Actinomycetota</taxon>
        <taxon>Actinomycetes</taxon>
        <taxon>Mycobacteriales</taxon>
        <taxon>Mycobacteriaceae</taxon>
        <taxon>Mycobacterium</taxon>
    </lineage>
</organism>
<keyword evidence="1" id="KW-1133">Transmembrane helix</keyword>
<dbReference type="RefSeq" id="WP_264916166.1">
    <property type="nucleotide sequence ID" value="NZ_BRXE01000094.1"/>
</dbReference>
<name>A0AA37PZY3_9MYCO</name>
<dbReference type="GeneID" id="83632332"/>
<comment type="caution">
    <text evidence="3">The sequence shown here is derived from an EMBL/GenBank/DDBJ whole genome shotgun (WGS) entry which is preliminary data.</text>
</comment>
<dbReference type="Pfam" id="PF09851">
    <property type="entry name" value="SHOCT"/>
    <property type="match status" value="1"/>
</dbReference>
<protein>
    <recommendedName>
        <fullName evidence="2">SHOCT domain-containing protein</fullName>
    </recommendedName>
</protein>
<evidence type="ECO:0000313" key="4">
    <source>
        <dbReference type="Proteomes" id="UP001165663"/>
    </source>
</evidence>
<evidence type="ECO:0000259" key="2">
    <source>
        <dbReference type="Pfam" id="PF09851"/>
    </source>
</evidence>
<keyword evidence="1" id="KW-0812">Transmembrane</keyword>
<feature type="transmembrane region" description="Helical" evidence="1">
    <location>
        <begin position="12"/>
        <end position="36"/>
    </location>
</feature>
<dbReference type="Proteomes" id="UP001165663">
    <property type="component" value="Unassembled WGS sequence"/>
</dbReference>
<reference evidence="3" key="1">
    <citation type="submission" date="2022-07" db="EMBL/GenBank/DDBJ databases">
        <title>Mycobacterium kiyosense sp. nov., scotochromogenic slow-glowing species isolated from respiratory specimens.</title>
        <authorList>
            <person name="Fukano H."/>
            <person name="Kazumi Y."/>
            <person name="Sakagami N."/>
            <person name="Ato M."/>
            <person name="Mitarai S."/>
            <person name="Hoshino Y."/>
        </authorList>
    </citation>
    <scope>NUCLEOTIDE SEQUENCE</scope>
    <source>
        <strain evidence="3">SRL2020-028</strain>
    </source>
</reference>